<feature type="region of interest" description="Disordered" evidence="1">
    <location>
        <begin position="1"/>
        <end position="20"/>
    </location>
</feature>
<dbReference type="EMBL" id="CP136798">
    <property type="protein sequence ID" value="XCN16203.1"/>
    <property type="molecule type" value="Genomic_DNA"/>
</dbReference>
<organism evidence="2">
    <name type="scientific">Streptomyces sp. JL1001</name>
    <dbReference type="NCBI Taxonomy" id="3078227"/>
    <lineage>
        <taxon>Bacteria</taxon>
        <taxon>Bacillati</taxon>
        <taxon>Actinomycetota</taxon>
        <taxon>Actinomycetes</taxon>
        <taxon>Kitasatosporales</taxon>
        <taxon>Streptomycetaceae</taxon>
        <taxon>Streptomyces</taxon>
    </lineage>
</organism>
<evidence type="ECO:0000256" key="1">
    <source>
        <dbReference type="SAM" id="MobiDB-lite"/>
    </source>
</evidence>
<dbReference type="RefSeq" id="WP_354597790.1">
    <property type="nucleotide sequence ID" value="NZ_CP136798.1"/>
</dbReference>
<name>A0AAU8KK32_9ACTN</name>
<sequence length="116" mass="12348">MTTAPNPRLKSLPVTPSSPQAADVAAAQMAGGVPKGVGRQAAPVAVRPDPRPTTVTGIRPGLTVRGLGRNQIPTADWLCACGHHERARGRERVTDLTTRARVDHCPHTEQHRRNAA</sequence>
<protein>
    <submittedName>
        <fullName evidence="2">Uncharacterized protein</fullName>
    </submittedName>
</protein>
<evidence type="ECO:0000313" key="2">
    <source>
        <dbReference type="EMBL" id="XCN16203.1"/>
    </source>
</evidence>
<proteinExistence type="predicted"/>
<reference evidence="2" key="1">
    <citation type="submission" date="2023-10" db="EMBL/GenBank/DDBJ databases">
        <title>Complete genome sequence of Streptomyces sp. JL1001.</title>
        <authorList>
            <person name="Jiang L."/>
        </authorList>
    </citation>
    <scope>NUCLEOTIDE SEQUENCE</scope>
    <source>
        <strain evidence="2">JL1001</strain>
    </source>
</reference>
<gene>
    <name evidence="2" type="ORF">R1Y80_22390</name>
</gene>
<dbReference type="AlphaFoldDB" id="A0AAU8KK32"/>
<accession>A0AAU8KK32</accession>